<gene>
    <name evidence="2" type="ORF">SAMN02745885_02325</name>
</gene>
<evidence type="ECO:0000313" key="2">
    <source>
        <dbReference type="EMBL" id="SKA20790.1"/>
    </source>
</evidence>
<dbReference type="PANTHER" id="PTHR12126">
    <property type="entry name" value="NADH-UBIQUINONE OXIDOREDUCTASE 39 KDA SUBUNIT-RELATED"/>
    <property type="match status" value="1"/>
</dbReference>
<proteinExistence type="predicted"/>
<dbReference type="SUPFAM" id="SSF51735">
    <property type="entry name" value="NAD(P)-binding Rossmann-fold domains"/>
    <property type="match status" value="1"/>
</dbReference>
<organism evidence="2 3">
    <name type="scientific">Carboxydocella sporoproducens DSM 16521</name>
    <dbReference type="NCBI Taxonomy" id="1121270"/>
    <lineage>
        <taxon>Bacteria</taxon>
        <taxon>Bacillati</taxon>
        <taxon>Bacillota</taxon>
        <taxon>Clostridia</taxon>
        <taxon>Eubacteriales</taxon>
        <taxon>Clostridiales Family XVI. Incertae Sedis</taxon>
        <taxon>Carboxydocella</taxon>
    </lineage>
</organism>
<dbReference type="AlphaFoldDB" id="A0A1T4RXS8"/>
<dbReference type="Gene3D" id="3.40.50.720">
    <property type="entry name" value="NAD(P)-binding Rossmann-like Domain"/>
    <property type="match status" value="1"/>
</dbReference>
<evidence type="ECO:0000313" key="3">
    <source>
        <dbReference type="Proteomes" id="UP000189933"/>
    </source>
</evidence>
<protein>
    <submittedName>
        <fullName evidence="2">NADH dehydrogenase</fullName>
    </submittedName>
</protein>
<name>A0A1T4RXS8_9FIRM</name>
<feature type="domain" description="NAD-dependent epimerase/dehydratase" evidence="1">
    <location>
        <begin position="3"/>
        <end position="211"/>
    </location>
</feature>
<dbReference type="CDD" id="cd05271">
    <property type="entry name" value="NDUFA9_like_SDR_a"/>
    <property type="match status" value="1"/>
</dbReference>
<dbReference type="EMBL" id="FUXM01000038">
    <property type="protein sequence ID" value="SKA20790.1"/>
    <property type="molecule type" value="Genomic_DNA"/>
</dbReference>
<dbReference type="RefSeq" id="WP_078666324.1">
    <property type="nucleotide sequence ID" value="NZ_FUXM01000038.1"/>
</dbReference>
<accession>A0A1T4RXS8</accession>
<reference evidence="3" key="1">
    <citation type="submission" date="2017-02" db="EMBL/GenBank/DDBJ databases">
        <authorList>
            <person name="Varghese N."/>
            <person name="Submissions S."/>
        </authorList>
    </citation>
    <scope>NUCLEOTIDE SEQUENCE [LARGE SCALE GENOMIC DNA]</scope>
    <source>
        <strain evidence="3">DSM 16521</strain>
    </source>
</reference>
<dbReference type="PANTHER" id="PTHR12126:SF11">
    <property type="entry name" value="NADH DEHYDROGENASE [UBIQUINONE] 1 ALPHA SUBCOMPLEX SUBUNIT 9, MITOCHONDRIAL"/>
    <property type="match status" value="1"/>
</dbReference>
<dbReference type="Pfam" id="PF01370">
    <property type="entry name" value="Epimerase"/>
    <property type="match status" value="1"/>
</dbReference>
<dbReference type="FunFam" id="3.40.50.720:FF:000702">
    <property type="entry name" value="NADH dehydrogenase (Ubiquinone)"/>
    <property type="match status" value="1"/>
</dbReference>
<dbReference type="GO" id="GO:0044877">
    <property type="term" value="F:protein-containing complex binding"/>
    <property type="evidence" value="ECO:0007669"/>
    <property type="project" value="TreeGrafter"/>
</dbReference>
<dbReference type="InterPro" id="IPR051207">
    <property type="entry name" value="ComplexI_NDUFA9_subunit"/>
</dbReference>
<dbReference type="OrthoDB" id="9809586at2"/>
<dbReference type="InterPro" id="IPR001509">
    <property type="entry name" value="Epimerase_deHydtase"/>
</dbReference>
<keyword evidence="3" id="KW-1185">Reference proteome</keyword>
<sequence>MKVFVTGASGYVGTAVVKKLLERGHEVIVLQRSRKTGINHPQLSLIAGDITDRASLPGGMAGCEAVIHLVGIIREIPGRNITMQRIHVEGTRNVVAEAREAGVKRFLHMSALGSRPGAVSSYHQSKWAAEEIVRQSGLAYTIFRPSVIFGQGGPGPNFVAQLADLVRKAPLVPVIGDGSFQLQPVSIASVAEGFARGLETTHTLNKVYEVGGPERLSYLKILEMVAEALGKKLHKIHLPVGLMKFLVPLLQNVPGFPLTQDQLLMLLEGNVCEDWQTYYRDFGIEPERFQVIL</sequence>
<dbReference type="Proteomes" id="UP000189933">
    <property type="component" value="Unassembled WGS sequence"/>
</dbReference>
<evidence type="ECO:0000259" key="1">
    <source>
        <dbReference type="Pfam" id="PF01370"/>
    </source>
</evidence>
<dbReference type="InterPro" id="IPR036291">
    <property type="entry name" value="NAD(P)-bd_dom_sf"/>
</dbReference>